<dbReference type="OrthoDB" id="2365961at2"/>
<dbReference type="Pfam" id="PF11797">
    <property type="entry name" value="WxLIP_HBD"/>
    <property type="match status" value="1"/>
</dbReference>
<keyword evidence="1" id="KW-1133">Transmembrane helix</keyword>
<evidence type="ECO:0000256" key="1">
    <source>
        <dbReference type="SAM" id="Phobius"/>
    </source>
</evidence>
<dbReference type="InterPro" id="IPR010317">
    <property type="entry name" value="WxLIP_PGBD"/>
</dbReference>
<organism evidence="4 5">
    <name type="scientific">Dellaglioa algida DSM 15638</name>
    <dbReference type="NCBI Taxonomy" id="1423719"/>
    <lineage>
        <taxon>Bacteria</taxon>
        <taxon>Bacillati</taxon>
        <taxon>Bacillota</taxon>
        <taxon>Bacilli</taxon>
        <taxon>Lactobacillales</taxon>
        <taxon>Lactobacillaceae</taxon>
        <taxon>Dellaglioa</taxon>
    </lineage>
</organism>
<proteinExistence type="predicted"/>
<reference evidence="4 5" key="1">
    <citation type="journal article" date="2015" name="Genome Announc.">
        <title>Expanding the biotechnology potential of lactobacilli through comparative genomics of 213 strains and associated genera.</title>
        <authorList>
            <person name="Sun Z."/>
            <person name="Harris H.M."/>
            <person name="McCann A."/>
            <person name="Guo C."/>
            <person name="Argimon S."/>
            <person name="Zhang W."/>
            <person name="Yang X."/>
            <person name="Jeffery I.B."/>
            <person name="Cooney J.C."/>
            <person name="Kagawa T.F."/>
            <person name="Liu W."/>
            <person name="Song Y."/>
            <person name="Salvetti E."/>
            <person name="Wrobel A."/>
            <person name="Rasinkangas P."/>
            <person name="Parkhill J."/>
            <person name="Rea M.C."/>
            <person name="O'Sullivan O."/>
            <person name="Ritari J."/>
            <person name="Douillard F.P."/>
            <person name="Paul Ross R."/>
            <person name="Yang R."/>
            <person name="Briner A.E."/>
            <person name="Felis G.E."/>
            <person name="de Vos W.M."/>
            <person name="Barrangou R."/>
            <person name="Klaenhammer T.R."/>
            <person name="Caufield P.W."/>
            <person name="Cui Y."/>
            <person name="Zhang H."/>
            <person name="O'Toole P.W."/>
        </authorList>
    </citation>
    <scope>NUCLEOTIDE SEQUENCE [LARGE SCALE GENOMIC DNA]</scope>
    <source>
        <strain evidence="4 5">DSM 15638</strain>
    </source>
</reference>
<dbReference type="PATRIC" id="fig|1423719.4.peg.638"/>
<dbReference type="AlphaFoldDB" id="A0A0R1HII7"/>
<keyword evidence="5" id="KW-1185">Reference proteome</keyword>
<feature type="transmembrane region" description="Helical" evidence="1">
    <location>
        <begin position="320"/>
        <end position="341"/>
    </location>
</feature>
<sequence>MSKKKMNITKNMKKIGFCFILGTLFSMMVNKIDVKASQVNFSVQPVVTKYQLNKELTYFDLKADPGTKTQLKIKVTNLTDKPVTVEVIVRDATTNYNGVVEYADSQNKVLKEQPFSIVKVVKAKQNKVTIPAKGEKIVDLSVQLPETNFDGVVAGGISVIEDDESTSQGNSDQAVINNRYLYTIAVVFHGRQQIDEAQLKLKTVKPIQINARNVISAYFENQSAMFLNKTHVKAQVRRVGDKKVLYQAETNEMQLAPSSSFSYPIPLDPGQKLEGGTYEYIADVTSKTQVWHFKQNFTITGSDAKKLNKKDVTVDQTNYWIYWLLLILIIIVINTLILLWLNRRLKKKYQKEKK</sequence>
<dbReference type="Proteomes" id="UP000051450">
    <property type="component" value="Unassembled WGS sequence"/>
</dbReference>
<comment type="caution">
    <text evidence="4">The sequence shown here is derived from an EMBL/GenBank/DDBJ whole genome shotgun (WGS) entry which is preliminary data.</text>
</comment>
<evidence type="ECO:0000259" key="3">
    <source>
        <dbReference type="Pfam" id="PF11797"/>
    </source>
</evidence>
<evidence type="ECO:0000259" key="2">
    <source>
        <dbReference type="Pfam" id="PF06030"/>
    </source>
</evidence>
<accession>A0A0R1HII7</accession>
<protein>
    <submittedName>
        <fullName evidence="4">C-terminal membrane anchored cell surface protein</fullName>
    </submittedName>
</protein>
<feature type="domain" description="WxL Interacting Protein host binding" evidence="3">
    <location>
        <begin position="173"/>
        <end position="309"/>
    </location>
</feature>
<dbReference type="Pfam" id="PF06030">
    <property type="entry name" value="WxLIP_PGBD"/>
    <property type="match status" value="1"/>
</dbReference>
<dbReference type="STRING" id="1423719.FC66_GL000628"/>
<evidence type="ECO:0000313" key="4">
    <source>
        <dbReference type="EMBL" id="KRK46127.1"/>
    </source>
</evidence>
<dbReference type="EMBL" id="AZDI01000002">
    <property type="protein sequence ID" value="KRK46127.1"/>
    <property type="molecule type" value="Genomic_DNA"/>
</dbReference>
<name>A0A0R1HII7_9LACO</name>
<dbReference type="InterPro" id="IPR021759">
    <property type="entry name" value="WxLIP_HBD"/>
</dbReference>
<keyword evidence="1" id="KW-0472">Membrane</keyword>
<feature type="domain" description="WxL Interacting Protein peptidoglycan binding" evidence="2">
    <location>
        <begin position="41"/>
        <end position="160"/>
    </location>
</feature>
<evidence type="ECO:0000313" key="5">
    <source>
        <dbReference type="Proteomes" id="UP000051450"/>
    </source>
</evidence>
<gene>
    <name evidence="4" type="ORF">FC66_GL000628</name>
</gene>
<keyword evidence="1" id="KW-0812">Transmembrane</keyword>